<dbReference type="GO" id="GO:0006281">
    <property type="term" value="P:DNA repair"/>
    <property type="evidence" value="ECO:0007669"/>
    <property type="project" value="UniProtKB-KW"/>
</dbReference>
<sequence>MLDRIRIRDLGVIDDAEVDLAPGLNVLTGETGAGKTMVVSGLNLLLGARGDAAVVRTNATTAWVEGIINIDTTHPIRDRIRDAGGDADDDIIIARAITNAGRSRAHAGGRSVPVGMLAEIGHKLVAVHGQTDQWRLKKTDQHREMLDAIGGPKLAAALAEYTHWYQRLTELHTELERVRELERNRHLETQMLLTGLEEIEHTDPQPGEDEKLREEDERLTHAEELRRSAATAHAALAGDDINDTGSIETTLAHARNELATAAIHDPALREFENRTAELGYLAAELATDLSAYLTDLDIDPARLEHVQQRRAELNRLTRTYGQTIDDVLTWAKNAAARLTELEGAQARLSEIETETTHARTQAAQAARTLHDIRLATAATLGTEATNELAHLSMGKATLTVDIHTTPDPHGLDLGEEHPTPLAYTPHGVDTVEIKLAPNPGAPARSVAKAASGGELSRVMLALEVVTGRRAAEDNTAIATFVFDEVDAGIGGRAALDVGARLAALAEHAQVIVVTHLAQVAAFADRHLVVRKSDDGAITSSGVEIVTGDNQLRELARMMAGTDSPTALQHAAELRTQTENIRQRHSA</sequence>
<protein>
    <recommendedName>
        <fullName evidence="3 9">DNA repair protein RecN</fullName>
    </recommendedName>
    <alternativeName>
        <fullName evidence="8 9">Recombination protein N</fullName>
    </alternativeName>
</protein>
<comment type="function">
    <text evidence="1 9">May be involved in recombinational repair of damaged DNA.</text>
</comment>
<dbReference type="GO" id="GO:0005524">
    <property type="term" value="F:ATP binding"/>
    <property type="evidence" value="ECO:0007669"/>
    <property type="project" value="UniProtKB-KW"/>
</dbReference>
<dbReference type="PIRSF" id="PIRSF003128">
    <property type="entry name" value="RecN"/>
    <property type="match status" value="1"/>
</dbReference>
<evidence type="ECO:0000256" key="7">
    <source>
        <dbReference type="ARBA" id="ARBA00023204"/>
    </source>
</evidence>
<dbReference type="CDD" id="cd03241">
    <property type="entry name" value="ABC_RecN"/>
    <property type="match status" value="1"/>
</dbReference>
<evidence type="ECO:0000256" key="10">
    <source>
        <dbReference type="SAM" id="MobiDB-lite"/>
    </source>
</evidence>
<keyword evidence="7 9" id="KW-0234">DNA repair</keyword>
<dbReference type="InterPro" id="IPR004604">
    <property type="entry name" value="DNA_recomb/repair_RecN"/>
</dbReference>
<dbReference type="NCBIfam" id="TIGR00634">
    <property type="entry name" value="recN"/>
    <property type="match status" value="1"/>
</dbReference>
<dbReference type="Pfam" id="PF02463">
    <property type="entry name" value="SMC_N"/>
    <property type="match status" value="1"/>
</dbReference>
<keyword evidence="6" id="KW-0067">ATP-binding</keyword>
<evidence type="ECO:0000313" key="12">
    <source>
        <dbReference type="EMBL" id="STD06249.1"/>
    </source>
</evidence>
<evidence type="ECO:0000256" key="4">
    <source>
        <dbReference type="ARBA" id="ARBA00022741"/>
    </source>
</evidence>
<name>A0AA46BM57_9MICO</name>
<dbReference type="SUPFAM" id="SSF52540">
    <property type="entry name" value="P-loop containing nucleoside triphosphate hydrolases"/>
    <property type="match status" value="2"/>
</dbReference>
<dbReference type="FunFam" id="3.40.50.300:FF:000319">
    <property type="entry name" value="DNA repair protein RecN"/>
    <property type="match status" value="1"/>
</dbReference>
<dbReference type="GO" id="GO:0009432">
    <property type="term" value="P:SOS response"/>
    <property type="evidence" value="ECO:0007669"/>
    <property type="project" value="TreeGrafter"/>
</dbReference>
<dbReference type="PANTHER" id="PTHR11059:SF0">
    <property type="entry name" value="DNA REPAIR PROTEIN RECN"/>
    <property type="match status" value="1"/>
</dbReference>
<dbReference type="RefSeq" id="WP_115029710.1">
    <property type="nucleotide sequence ID" value="NZ_UFYA01000001.1"/>
</dbReference>
<dbReference type="Gene3D" id="3.40.50.300">
    <property type="entry name" value="P-loop containing nucleotide triphosphate hydrolases"/>
    <property type="match status" value="2"/>
</dbReference>
<feature type="domain" description="RecF/RecN/SMC N-terminal" evidence="11">
    <location>
        <begin position="2"/>
        <end position="536"/>
    </location>
</feature>
<dbReference type="InterPro" id="IPR027417">
    <property type="entry name" value="P-loop_NTPase"/>
</dbReference>
<feature type="compositionally biased region" description="Basic and acidic residues" evidence="10">
    <location>
        <begin position="198"/>
        <end position="215"/>
    </location>
</feature>
<comment type="similarity">
    <text evidence="2 9">Belongs to the RecN family.</text>
</comment>
<evidence type="ECO:0000256" key="9">
    <source>
        <dbReference type="PIRNR" id="PIRNR003128"/>
    </source>
</evidence>
<dbReference type="Proteomes" id="UP000254118">
    <property type="component" value="Unassembled WGS sequence"/>
</dbReference>
<comment type="caution">
    <text evidence="12">The sequence shown here is derived from an EMBL/GenBank/DDBJ whole genome shotgun (WGS) entry which is preliminary data.</text>
</comment>
<evidence type="ECO:0000256" key="5">
    <source>
        <dbReference type="ARBA" id="ARBA00022763"/>
    </source>
</evidence>
<keyword evidence="4" id="KW-0547">Nucleotide-binding</keyword>
<evidence type="ECO:0000259" key="11">
    <source>
        <dbReference type="Pfam" id="PF02463"/>
    </source>
</evidence>
<feature type="region of interest" description="Disordered" evidence="10">
    <location>
        <begin position="195"/>
        <end position="215"/>
    </location>
</feature>
<dbReference type="InterPro" id="IPR003395">
    <property type="entry name" value="RecF/RecN/SMC_N"/>
</dbReference>
<evidence type="ECO:0000313" key="13">
    <source>
        <dbReference type="Proteomes" id="UP000254118"/>
    </source>
</evidence>
<reference evidence="12 13" key="1">
    <citation type="submission" date="2018-06" db="EMBL/GenBank/DDBJ databases">
        <authorList>
            <consortium name="Pathogen Informatics"/>
            <person name="Doyle S."/>
        </authorList>
    </citation>
    <scope>NUCLEOTIDE SEQUENCE [LARGE SCALE GENOMIC DNA]</scope>
    <source>
        <strain evidence="12 13">NCTC7915</strain>
    </source>
</reference>
<keyword evidence="5 9" id="KW-0227">DNA damage</keyword>
<gene>
    <name evidence="12" type="primary">recN</name>
    <name evidence="12" type="ORF">NCTC7915_00585</name>
</gene>
<dbReference type="GO" id="GO:0043590">
    <property type="term" value="C:bacterial nucleoid"/>
    <property type="evidence" value="ECO:0007669"/>
    <property type="project" value="TreeGrafter"/>
</dbReference>
<dbReference type="PANTHER" id="PTHR11059">
    <property type="entry name" value="DNA REPAIR PROTEIN RECN"/>
    <property type="match status" value="1"/>
</dbReference>
<organism evidence="12 13">
    <name type="scientific">Dermatophilus congolensis</name>
    <dbReference type="NCBI Taxonomy" id="1863"/>
    <lineage>
        <taxon>Bacteria</taxon>
        <taxon>Bacillati</taxon>
        <taxon>Actinomycetota</taxon>
        <taxon>Actinomycetes</taxon>
        <taxon>Micrococcales</taxon>
        <taxon>Dermatophilaceae</taxon>
        <taxon>Dermatophilus</taxon>
    </lineage>
</organism>
<proteinExistence type="inferred from homology"/>
<dbReference type="GO" id="GO:0006310">
    <property type="term" value="P:DNA recombination"/>
    <property type="evidence" value="ECO:0007669"/>
    <property type="project" value="InterPro"/>
</dbReference>
<evidence type="ECO:0000256" key="3">
    <source>
        <dbReference type="ARBA" id="ARBA00021315"/>
    </source>
</evidence>
<evidence type="ECO:0000256" key="6">
    <source>
        <dbReference type="ARBA" id="ARBA00022840"/>
    </source>
</evidence>
<accession>A0AA46BM57</accession>
<dbReference type="AlphaFoldDB" id="A0AA46BM57"/>
<evidence type="ECO:0000256" key="1">
    <source>
        <dbReference type="ARBA" id="ARBA00003618"/>
    </source>
</evidence>
<evidence type="ECO:0000256" key="2">
    <source>
        <dbReference type="ARBA" id="ARBA00009441"/>
    </source>
</evidence>
<dbReference type="EMBL" id="UFYA01000001">
    <property type="protein sequence ID" value="STD06249.1"/>
    <property type="molecule type" value="Genomic_DNA"/>
</dbReference>
<evidence type="ECO:0000256" key="8">
    <source>
        <dbReference type="ARBA" id="ARBA00033408"/>
    </source>
</evidence>